<sequence length="298" mass="33190">MDNISLPYKIENVSAHGRVVRLGSVINEILSRHDYPEPVSALLGEAVVLTAMLASIMKFEGRFVIQTQSDGPVSMLVCDARSDGSLRGYAKLDKEAFAALGESPTQQDMLGTGHIAFTVDQGPDMERYQGIIQLEDNLLAAALAYFDGSEQVQTHLKLTAMPLFRPGGDMEWRAGGIMIQQTALQGGSDMGRTSTRDDWVRMQTLLETTEPDELLDPELSPEQLVYRLYNEDGVRVFDVKDFSFNCGCSRTRIENMLHSFPEEDILSMQEDGQVTVTCEFCNEVYQFDPQSLKNVSIN</sequence>
<keyword evidence="1" id="KW-0963">Cytoplasm</keyword>
<evidence type="ECO:0000256" key="1">
    <source>
        <dbReference type="ARBA" id="ARBA00022490"/>
    </source>
</evidence>
<dbReference type="InterPro" id="IPR023212">
    <property type="entry name" value="Hsp33_helix_hairpin_bin_dom_sf"/>
</dbReference>
<dbReference type="PANTHER" id="PTHR30111">
    <property type="entry name" value="33 KDA CHAPERONIN"/>
    <property type="match status" value="1"/>
</dbReference>
<dbReference type="InterPro" id="IPR000397">
    <property type="entry name" value="Heat_shock_Hsp33"/>
</dbReference>
<dbReference type="Gene3D" id="3.90.1280.10">
    <property type="entry name" value="HSP33 redox switch-like"/>
    <property type="match status" value="1"/>
</dbReference>
<keyword evidence="3" id="KW-1015">Disulfide bond</keyword>
<dbReference type="SUPFAM" id="SSF64397">
    <property type="entry name" value="Hsp33 domain"/>
    <property type="match status" value="1"/>
</dbReference>
<dbReference type="InterPro" id="IPR016154">
    <property type="entry name" value="Heat_shock_Hsp33_C"/>
</dbReference>
<reference evidence="6 7" key="1">
    <citation type="journal article" date="2018" name="Microbiome">
        <title>Fine metagenomic profile of the Mediterranean stratified and mixed water columns revealed by assembly and recruitment.</title>
        <authorList>
            <person name="Haro-Moreno J.M."/>
            <person name="Lopez-Perez M."/>
            <person name="De La Torre J.R."/>
            <person name="Picazo A."/>
            <person name="Camacho A."/>
            <person name="Rodriguez-Valera F."/>
        </authorList>
    </citation>
    <scope>NUCLEOTIDE SEQUENCE [LARGE SCALE GENOMIC DNA]</scope>
    <source>
        <strain evidence="6">MED-G55</strain>
    </source>
</reference>
<dbReference type="GO" id="GO:0044183">
    <property type="term" value="F:protein folding chaperone"/>
    <property type="evidence" value="ECO:0007669"/>
    <property type="project" value="TreeGrafter"/>
</dbReference>
<dbReference type="PANTHER" id="PTHR30111:SF1">
    <property type="entry name" value="33 KDA CHAPERONIN"/>
    <property type="match status" value="1"/>
</dbReference>
<dbReference type="GO" id="GO:0051082">
    <property type="term" value="F:unfolded protein binding"/>
    <property type="evidence" value="ECO:0007669"/>
    <property type="project" value="InterPro"/>
</dbReference>
<dbReference type="GO" id="GO:0042026">
    <property type="term" value="P:protein refolding"/>
    <property type="evidence" value="ECO:0007669"/>
    <property type="project" value="TreeGrafter"/>
</dbReference>
<name>A0A368DUJ6_9PROT</name>
<keyword evidence="2" id="KW-0862">Zinc</keyword>
<gene>
    <name evidence="6" type="ORF">DBW69_06210</name>
</gene>
<dbReference type="InterPro" id="IPR016153">
    <property type="entry name" value="Heat_shock_Hsp33_N"/>
</dbReference>
<dbReference type="SUPFAM" id="SSF118352">
    <property type="entry name" value="HSP33 redox switch-like"/>
    <property type="match status" value="1"/>
</dbReference>
<proteinExistence type="predicted"/>
<keyword evidence="5" id="KW-0676">Redox-active center</keyword>
<keyword evidence="4" id="KW-0143">Chaperone</keyword>
<evidence type="ECO:0000313" key="7">
    <source>
        <dbReference type="Proteomes" id="UP000252132"/>
    </source>
</evidence>
<evidence type="ECO:0000256" key="2">
    <source>
        <dbReference type="ARBA" id="ARBA00022833"/>
    </source>
</evidence>
<dbReference type="Gene3D" id="1.10.287.480">
    <property type="entry name" value="helix hairpin bin"/>
    <property type="match status" value="1"/>
</dbReference>
<evidence type="ECO:0000256" key="5">
    <source>
        <dbReference type="ARBA" id="ARBA00023284"/>
    </source>
</evidence>
<evidence type="ECO:0000256" key="3">
    <source>
        <dbReference type="ARBA" id="ARBA00023157"/>
    </source>
</evidence>
<organism evidence="6 7">
    <name type="scientific">PS1 clade bacterium</name>
    <dbReference type="NCBI Taxonomy" id="2175152"/>
    <lineage>
        <taxon>Bacteria</taxon>
        <taxon>Pseudomonadati</taxon>
        <taxon>Pseudomonadota</taxon>
        <taxon>Alphaproteobacteria</taxon>
        <taxon>PS1 clade</taxon>
    </lineage>
</organism>
<dbReference type="Gene3D" id="3.55.30.10">
    <property type="entry name" value="Hsp33 domain"/>
    <property type="match status" value="1"/>
</dbReference>
<accession>A0A368DUJ6</accession>
<dbReference type="CDD" id="cd00498">
    <property type="entry name" value="Hsp33"/>
    <property type="match status" value="1"/>
</dbReference>
<evidence type="ECO:0000313" key="6">
    <source>
        <dbReference type="EMBL" id="RCL75520.1"/>
    </source>
</evidence>
<dbReference type="EMBL" id="QOQF01000032">
    <property type="protein sequence ID" value="RCL75520.1"/>
    <property type="molecule type" value="Genomic_DNA"/>
</dbReference>
<dbReference type="Pfam" id="PF01430">
    <property type="entry name" value="HSP33"/>
    <property type="match status" value="1"/>
</dbReference>
<dbReference type="GO" id="GO:0005737">
    <property type="term" value="C:cytoplasm"/>
    <property type="evidence" value="ECO:0007669"/>
    <property type="project" value="InterPro"/>
</dbReference>
<comment type="caution">
    <text evidence="6">The sequence shown here is derived from an EMBL/GenBank/DDBJ whole genome shotgun (WGS) entry which is preliminary data.</text>
</comment>
<protein>
    <submittedName>
        <fullName evidence="6">Molecular chaperone Hsp33</fullName>
    </submittedName>
</protein>
<dbReference type="PIRSF" id="PIRSF005261">
    <property type="entry name" value="Heat_shock_Hsp33"/>
    <property type="match status" value="1"/>
</dbReference>
<evidence type="ECO:0000256" key="4">
    <source>
        <dbReference type="ARBA" id="ARBA00023186"/>
    </source>
</evidence>
<dbReference type="AlphaFoldDB" id="A0A368DUJ6"/>
<dbReference type="Proteomes" id="UP000252132">
    <property type="component" value="Unassembled WGS sequence"/>
</dbReference>